<accession>A0AAV2SBX1</accession>
<evidence type="ECO:0008006" key="3">
    <source>
        <dbReference type="Google" id="ProtNLM"/>
    </source>
</evidence>
<feature type="non-terminal residue" evidence="1">
    <location>
        <position position="204"/>
    </location>
</feature>
<feature type="non-terminal residue" evidence="1">
    <location>
        <position position="1"/>
    </location>
</feature>
<dbReference type="Proteomes" id="UP001497623">
    <property type="component" value="Unassembled WGS sequence"/>
</dbReference>
<organism evidence="1 2">
    <name type="scientific">Meganyctiphanes norvegica</name>
    <name type="common">Northern krill</name>
    <name type="synonym">Thysanopoda norvegica</name>
    <dbReference type="NCBI Taxonomy" id="48144"/>
    <lineage>
        <taxon>Eukaryota</taxon>
        <taxon>Metazoa</taxon>
        <taxon>Ecdysozoa</taxon>
        <taxon>Arthropoda</taxon>
        <taxon>Crustacea</taxon>
        <taxon>Multicrustacea</taxon>
        <taxon>Malacostraca</taxon>
        <taxon>Eumalacostraca</taxon>
        <taxon>Eucarida</taxon>
        <taxon>Euphausiacea</taxon>
        <taxon>Euphausiidae</taxon>
        <taxon>Meganyctiphanes</taxon>
    </lineage>
</organism>
<dbReference type="Gene3D" id="3.60.10.10">
    <property type="entry name" value="Endonuclease/exonuclease/phosphatase"/>
    <property type="match status" value="1"/>
</dbReference>
<comment type="caution">
    <text evidence="1">The sequence shown here is derived from an EMBL/GenBank/DDBJ whole genome shotgun (WGS) entry which is preliminary data.</text>
</comment>
<dbReference type="InterPro" id="IPR036691">
    <property type="entry name" value="Endo/exonu/phosph_ase_sf"/>
</dbReference>
<dbReference type="SUPFAM" id="SSF56219">
    <property type="entry name" value="DNase I-like"/>
    <property type="match status" value="1"/>
</dbReference>
<evidence type="ECO:0000313" key="2">
    <source>
        <dbReference type="Proteomes" id="UP001497623"/>
    </source>
</evidence>
<proteinExistence type="predicted"/>
<dbReference type="EMBL" id="CAXKWB010060676">
    <property type="protein sequence ID" value="CAL4183304.1"/>
    <property type="molecule type" value="Genomic_DNA"/>
</dbReference>
<dbReference type="AlphaFoldDB" id="A0AAV2SBX1"/>
<sequence>GGDWNCILSQRDTNSDNIGVSKALLNTVRTLNLKDVWFLKHKHIEYTFVRTNFGSRIDRAYVKDLSKYISNVKTIHVNFSDHSCLYTEFKLPDIPQKGKYYWKMNVSLLDDIEIKNRFKIEWERLCFDKNRFKNINDWWDLYVKKEIKSFFIIEGKQIMERKYGLIQYLEYCLNKLYNKVNVSGTLQYNDVKMLKDRIEELKND</sequence>
<gene>
    <name evidence="1" type="ORF">MNOR_LOCUS35676</name>
</gene>
<name>A0AAV2SBX1_MEGNR</name>
<reference evidence="1 2" key="1">
    <citation type="submission" date="2024-05" db="EMBL/GenBank/DDBJ databases">
        <authorList>
            <person name="Wallberg A."/>
        </authorList>
    </citation>
    <scope>NUCLEOTIDE SEQUENCE [LARGE SCALE GENOMIC DNA]</scope>
</reference>
<evidence type="ECO:0000313" key="1">
    <source>
        <dbReference type="EMBL" id="CAL4183304.1"/>
    </source>
</evidence>
<protein>
    <recommendedName>
        <fullName evidence="3">Endonuclease/exonuclease/phosphatase domain-containing protein</fullName>
    </recommendedName>
</protein>
<keyword evidence="2" id="KW-1185">Reference proteome</keyword>